<dbReference type="RefSeq" id="WP_245289990.1">
    <property type="nucleotide sequence ID" value="NZ_CCRK01000005.1"/>
</dbReference>
<organism evidence="2 3">
    <name type="scientific">Neorhizobium galegae bv. officinalis</name>
    <dbReference type="NCBI Taxonomy" id="323656"/>
    <lineage>
        <taxon>Bacteria</taxon>
        <taxon>Pseudomonadati</taxon>
        <taxon>Pseudomonadota</taxon>
        <taxon>Alphaproteobacteria</taxon>
        <taxon>Hyphomicrobiales</taxon>
        <taxon>Rhizobiaceae</taxon>
        <taxon>Rhizobium/Agrobacterium group</taxon>
        <taxon>Neorhizobium</taxon>
    </lineage>
</organism>
<evidence type="ECO:0000313" key="2">
    <source>
        <dbReference type="EMBL" id="CDZ49248.1"/>
    </source>
</evidence>
<feature type="domain" description="Regulator of ribonuclease activity B" evidence="1">
    <location>
        <begin position="12"/>
        <end position="101"/>
    </location>
</feature>
<evidence type="ECO:0000259" key="1">
    <source>
        <dbReference type="Pfam" id="PF06877"/>
    </source>
</evidence>
<evidence type="ECO:0000313" key="3">
    <source>
        <dbReference type="Proteomes" id="UP000039660"/>
    </source>
</evidence>
<accession>A0A0T7GPY5</accession>
<dbReference type="EMBL" id="CCRK01000005">
    <property type="protein sequence ID" value="CDZ49248.1"/>
    <property type="molecule type" value="Genomic_DNA"/>
</dbReference>
<dbReference type="Pfam" id="PF06877">
    <property type="entry name" value="RraB"/>
    <property type="match status" value="1"/>
</dbReference>
<name>A0A0T7GPY5_NEOGA</name>
<reference evidence="2 3" key="1">
    <citation type="submission" date="2014-08" db="EMBL/GenBank/DDBJ databases">
        <authorList>
            <person name="Chen Y.-H."/>
        </authorList>
    </citation>
    <scope>NUCLEOTIDE SEQUENCE [LARGE SCALE GENOMIC DNA]</scope>
</reference>
<protein>
    <recommendedName>
        <fullName evidence="1">Regulator of ribonuclease activity B domain-containing protein</fullName>
    </recommendedName>
</protein>
<dbReference type="Proteomes" id="UP000039660">
    <property type="component" value="Unassembled WGS sequence"/>
</dbReference>
<dbReference type="InterPro" id="IPR009671">
    <property type="entry name" value="RraB_dom"/>
</dbReference>
<sequence>MFAGIQAQTTWNINGNMLWGYFFTSRGKRELEKIAIVLTRDGYRLVEIREREPKAPQEAVEWQLHVERVERHTVDTLYTRNSAFESLAKNHKDVTYDGMDVGPAN</sequence>
<proteinExistence type="predicted"/>
<dbReference type="AlphaFoldDB" id="A0A0T7GPY5"/>
<gene>
    <name evidence="2" type="ORF">NGAL_HAMBI1189_28640</name>
</gene>